<dbReference type="AlphaFoldDB" id="A0A1N7H4N4"/>
<proteinExistence type="predicted"/>
<name>A0A1N7H4N4_9EURY</name>
<dbReference type="RefSeq" id="WP_159440196.1">
    <property type="nucleotide sequence ID" value="NZ_FTNR01000024.1"/>
</dbReference>
<protein>
    <submittedName>
        <fullName evidence="1">Uncharacterized protein</fullName>
    </submittedName>
</protein>
<keyword evidence="2" id="KW-1185">Reference proteome</keyword>
<dbReference type="EMBL" id="FTNR01000024">
    <property type="protein sequence ID" value="SIS19731.1"/>
    <property type="molecule type" value="Genomic_DNA"/>
</dbReference>
<organism evidence="1 2">
    <name type="scientific">Natronorubrum thiooxidans</name>
    <dbReference type="NCBI Taxonomy" id="308853"/>
    <lineage>
        <taxon>Archaea</taxon>
        <taxon>Methanobacteriati</taxon>
        <taxon>Methanobacteriota</taxon>
        <taxon>Stenosarchaea group</taxon>
        <taxon>Halobacteria</taxon>
        <taxon>Halobacteriales</taxon>
        <taxon>Natrialbaceae</taxon>
        <taxon>Natronorubrum</taxon>
    </lineage>
</organism>
<reference evidence="2" key="1">
    <citation type="submission" date="2017-01" db="EMBL/GenBank/DDBJ databases">
        <authorList>
            <person name="Varghese N."/>
            <person name="Submissions S."/>
        </authorList>
    </citation>
    <scope>NUCLEOTIDE SEQUENCE [LARGE SCALE GENOMIC DNA]</scope>
    <source>
        <strain evidence="2">type strain: HArc-</strain>
    </source>
</reference>
<dbReference type="Proteomes" id="UP000185936">
    <property type="component" value="Unassembled WGS sequence"/>
</dbReference>
<gene>
    <name evidence="1" type="ORF">SAMN05421752_12420</name>
</gene>
<sequence>MARIHRLCNECQQHITHAELEQSDDSITLTLERPITPSDLERAYCKLEVECK</sequence>
<evidence type="ECO:0000313" key="1">
    <source>
        <dbReference type="EMBL" id="SIS19731.1"/>
    </source>
</evidence>
<dbReference type="STRING" id="308853.SAMN05421752_12420"/>
<evidence type="ECO:0000313" key="2">
    <source>
        <dbReference type="Proteomes" id="UP000185936"/>
    </source>
</evidence>
<accession>A0A1N7H4N4</accession>
<dbReference type="OrthoDB" id="171838at2157"/>